<comment type="caution">
    <text evidence="1">The sequence shown here is derived from an EMBL/GenBank/DDBJ whole genome shotgun (WGS) entry which is preliminary data.</text>
</comment>
<accession>D4YTN9</accession>
<reference evidence="1 2" key="1">
    <citation type="submission" date="2010-04" db="EMBL/GenBank/DDBJ databases">
        <authorList>
            <person name="Muzny D."/>
            <person name="Qin X."/>
            <person name="Deng J."/>
            <person name="Jiang H."/>
            <person name="Liu Y."/>
            <person name="Qu J."/>
            <person name="Song X.-Z."/>
            <person name="Zhang L."/>
            <person name="Thornton R."/>
            <person name="Coyle M."/>
            <person name="Francisco L."/>
            <person name="Jackson L."/>
            <person name="Javaid M."/>
            <person name="Korchina V."/>
            <person name="Kovar C."/>
            <person name="Mata R."/>
            <person name="Mathew T."/>
            <person name="Ngo R."/>
            <person name="Nguyen L."/>
            <person name="Nguyen N."/>
            <person name="Okwuonu G."/>
            <person name="Ongeri F."/>
            <person name="Pham C."/>
            <person name="Simmons D."/>
            <person name="Wilczek-Boney K."/>
            <person name="Hale W."/>
            <person name="Jakkamsetti A."/>
            <person name="Pham P."/>
            <person name="Ruth R."/>
            <person name="San Lucas F."/>
            <person name="Warren J."/>
            <person name="Zhang J."/>
            <person name="Zhao Z."/>
            <person name="Zhou C."/>
            <person name="Zhu D."/>
            <person name="Lee S."/>
            <person name="Bess C."/>
            <person name="Blankenburg K."/>
            <person name="Forbes L."/>
            <person name="Fu Q."/>
            <person name="Gubbala S."/>
            <person name="Hirani K."/>
            <person name="Jayaseelan J.C."/>
            <person name="Lara F."/>
            <person name="Munidasa M."/>
            <person name="Palculict T."/>
            <person name="Patil S."/>
            <person name="Pu L.-L."/>
            <person name="Saada N."/>
            <person name="Tang L."/>
            <person name="Weissenberger G."/>
            <person name="Zhu Y."/>
            <person name="Hemphill L."/>
            <person name="Shang Y."/>
            <person name="Youmans B."/>
            <person name="Ayvaz T."/>
            <person name="Ross M."/>
            <person name="Santibanez J."/>
            <person name="Aqrawi P."/>
            <person name="Gross S."/>
            <person name="Joshi V."/>
            <person name="Fowler G."/>
            <person name="Nazareth L."/>
            <person name="Reid J."/>
            <person name="Worley K."/>
            <person name="Petrosino J."/>
            <person name="Highlander S."/>
            <person name="Gibbs R."/>
        </authorList>
    </citation>
    <scope>NUCLEOTIDE SEQUENCE [LARGE SCALE GENOMIC DNA]</scope>
    <source>
        <strain evidence="1 2">DSM 11664</strain>
    </source>
</reference>
<keyword evidence="2" id="KW-1185">Reference proteome</keyword>
<organism evidence="1 2">
    <name type="scientific">Lactobacillus amylolyticus DSM 11664</name>
    <dbReference type="NCBI Taxonomy" id="585524"/>
    <lineage>
        <taxon>Bacteria</taxon>
        <taxon>Bacillati</taxon>
        <taxon>Bacillota</taxon>
        <taxon>Bacilli</taxon>
        <taxon>Lactobacillales</taxon>
        <taxon>Lactobacillaceae</taxon>
        <taxon>Lactobacillus</taxon>
    </lineage>
</organism>
<sequence>MAIVNQILGAAERTGRLKQNGLIDFLLSAIKKAIKTVFKNNILIFNIKRKFKIFSGIDFL</sequence>
<dbReference type="AlphaFoldDB" id="D4YTN9"/>
<name>D4YTN9_9LACO</name>
<gene>
    <name evidence="1" type="ORF">HMPREF0493_0900</name>
</gene>
<dbReference type="Proteomes" id="UP000004069">
    <property type="component" value="Unassembled WGS sequence"/>
</dbReference>
<evidence type="ECO:0000313" key="2">
    <source>
        <dbReference type="Proteomes" id="UP000004069"/>
    </source>
</evidence>
<proteinExistence type="predicted"/>
<protein>
    <submittedName>
        <fullName evidence="1">Uncharacterized protein</fullName>
    </submittedName>
</protein>
<evidence type="ECO:0000313" key="1">
    <source>
        <dbReference type="EMBL" id="EFG55450.1"/>
    </source>
</evidence>
<dbReference type="EMBL" id="ADNY01000032">
    <property type="protein sequence ID" value="EFG55450.1"/>
    <property type="molecule type" value="Genomic_DNA"/>
</dbReference>